<name>A0ABR7LWB1_9ACTN</name>
<feature type="binding site" evidence="9">
    <location>
        <position position="432"/>
    </location>
    <ligand>
        <name>GTP</name>
        <dbReference type="ChEBI" id="CHEBI:37565"/>
    </ligand>
</feature>
<sequence>MIRRTDGQCKELLVSHQVSGLDQAPTRHAALIDWVRGIAELTQPERIEWCDGSDAEWQRLTDLLVEQGTFKRLNPAKRPNSFYCASDPTDVARVEDRTFICSEKEQDAGPTNNWIAPAEMRATFGDIFQGCMRGRTMYVVPFCMGPLGGNISQLGVEITDSPYVAVSMRIMTRMGDPALRLIEERGSFVKCVHSVGAPLEPGQADVPWPCNSTKYISHFPETREIWSYGSGYGGNALLGKKCYALRIASTMARDEGWLAEHMLILKLTPPTGRARYVAAAFPSACGKTNLAMLEPTIPGWKVETIGDDIAWMRFGEDGRLHAINPEAGFFGVAPGTGESTNANAIKTLWGNSIFTNVALTDDGDVWWEGLTDEPPAHLTDWKGRDWTPQDATGPAAHPNARFTTPAGQCPIIAPEWEDPDGVPISAILFGGRRATAVPLVTESFDWQQGVFLGANVASEKTAAAEGTVGELRRDPFAMLPFCGYNMGDYFGHWLKLGASADPEKLPRIYYVNWFRKDADGNFLWPGFGENSRVLKWIVERLNGRTDVVKTPIGGIPARKALDTSGLDIDDADLDTLLSVDLEVWRQEAALIPEFFDTFGDHLPQGLRDEYNALINRLG</sequence>
<keyword evidence="2 9" id="KW-0312">Gluconeogenesis</keyword>
<keyword evidence="5 9" id="KW-0210">Decarboxylase</keyword>
<dbReference type="InterPro" id="IPR035077">
    <property type="entry name" value="PEP_carboxykinase_GTP_C"/>
</dbReference>
<protein>
    <recommendedName>
        <fullName evidence="9">Phosphoenolpyruvate carboxykinase [GTP]</fullName>
        <shortName evidence="9">PEP carboxykinase</shortName>
        <shortName evidence="9">PEPCK</shortName>
        <ecNumber evidence="9">4.1.1.32</ecNumber>
    </recommendedName>
    <alternativeName>
        <fullName evidence="9">GTP-dependent phosphoenolpyruvate carboxykinase</fullName>
        <shortName evidence="9">GTP-PEPCK</shortName>
    </alternativeName>
</protein>
<keyword evidence="3 9" id="KW-0479">Metal-binding</keyword>
<comment type="similarity">
    <text evidence="1 9">Belongs to the phosphoenolpyruvate carboxykinase [GTP] family.</text>
</comment>
<feature type="binding site" evidence="9">
    <location>
        <begin position="399"/>
        <end position="401"/>
    </location>
    <ligand>
        <name>substrate</name>
    </ligand>
</feature>
<keyword evidence="13" id="KW-1185">Reference proteome</keyword>
<evidence type="ECO:0000256" key="1">
    <source>
        <dbReference type="ARBA" id="ARBA00005796"/>
    </source>
</evidence>
<dbReference type="InterPro" id="IPR008209">
    <property type="entry name" value="PEP_carboxykinase_GTP"/>
</dbReference>
<dbReference type="Gene3D" id="3.40.449.10">
    <property type="entry name" value="Phosphoenolpyruvate Carboxykinase, domain 1"/>
    <property type="match status" value="1"/>
</dbReference>
<comment type="caution">
    <text evidence="12">The sequence shown here is derived from an EMBL/GenBank/DDBJ whole genome shotgun (WGS) entry which is preliminary data.</text>
</comment>
<evidence type="ECO:0000256" key="6">
    <source>
        <dbReference type="ARBA" id="ARBA00023134"/>
    </source>
</evidence>
<dbReference type="NCBIfam" id="NF003253">
    <property type="entry name" value="PRK04210.1"/>
    <property type="match status" value="1"/>
</dbReference>
<gene>
    <name evidence="9" type="primary">pckG</name>
    <name evidence="12" type="ORF">HKK74_27060</name>
</gene>
<feature type="binding site" evidence="9">
    <location>
        <position position="261"/>
    </location>
    <ligand>
        <name>Mn(2+)</name>
        <dbReference type="ChEBI" id="CHEBI:29035"/>
    </ligand>
</feature>
<feature type="binding site" evidence="9">
    <location>
        <position position="93"/>
    </location>
    <ligand>
        <name>substrate</name>
    </ligand>
</feature>
<evidence type="ECO:0000256" key="8">
    <source>
        <dbReference type="ARBA" id="ARBA00023239"/>
    </source>
</evidence>
<dbReference type="HAMAP" id="MF_00452">
    <property type="entry name" value="PEPCK_GTP"/>
    <property type="match status" value="1"/>
</dbReference>
<feature type="binding site" evidence="9">
    <location>
        <position position="401"/>
    </location>
    <ligand>
        <name>GTP</name>
        <dbReference type="ChEBI" id="CHEBI:37565"/>
    </ligand>
</feature>
<dbReference type="PROSITE" id="PS00505">
    <property type="entry name" value="PEPCK_GTP"/>
    <property type="match status" value="1"/>
</dbReference>
<comment type="subcellular location">
    <subcellularLocation>
        <location evidence="9">Cytoplasm</location>
    </subcellularLocation>
</comment>
<evidence type="ECO:0000256" key="4">
    <source>
        <dbReference type="ARBA" id="ARBA00022741"/>
    </source>
</evidence>
<evidence type="ECO:0000259" key="10">
    <source>
        <dbReference type="Pfam" id="PF00821"/>
    </source>
</evidence>
<dbReference type="InterPro" id="IPR008210">
    <property type="entry name" value="PEP_carboxykinase_N"/>
</dbReference>
<dbReference type="Pfam" id="PF00821">
    <property type="entry name" value="PEPCK_GTP"/>
    <property type="match status" value="1"/>
</dbReference>
<evidence type="ECO:0000313" key="12">
    <source>
        <dbReference type="EMBL" id="MBC6469127.1"/>
    </source>
</evidence>
<comment type="subunit">
    <text evidence="9">Monomer.</text>
</comment>
<dbReference type="Proteomes" id="UP000805614">
    <property type="component" value="Unassembled WGS sequence"/>
</dbReference>
<feature type="domain" description="Phosphoenolpyruvate carboxykinase C-terminal P-loop" evidence="10">
    <location>
        <begin position="257"/>
        <end position="615"/>
    </location>
</feature>
<evidence type="ECO:0000256" key="3">
    <source>
        <dbReference type="ARBA" id="ARBA00022723"/>
    </source>
</evidence>
<keyword evidence="7 9" id="KW-0464">Manganese</keyword>
<evidence type="ECO:0000256" key="7">
    <source>
        <dbReference type="ARBA" id="ARBA00023211"/>
    </source>
</evidence>
<evidence type="ECO:0000256" key="5">
    <source>
        <dbReference type="ARBA" id="ARBA00022793"/>
    </source>
</evidence>
<keyword evidence="4 9" id="KW-0547">Nucleotide-binding</keyword>
<feature type="binding site" evidence="9">
    <location>
        <position position="308"/>
    </location>
    <ligand>
        <name>Mn(2+)</name>
        <dbReference type="ChEBI" id="CHEBI:29035"/>
    </ligand>
</feature>
<keyword evidence="9" id="KW-0963">Cytoplasm</keyword>
<dbReference type="InterPro" id="IPR013035">
    <property type="entry name" value="PEP_carboxykinase_C"/>
</dbReference>
<comment type="function">
    <text evidence="9">Catalyzes the conversion of oxaloacetate (OAA) to phosphoenolpyruvate (PEP), the rate-limiting step in the metabolic pathway that produces glucose from lactate and other precursors derived from the citric acid cycle.</text>
</comment>
<dbReference type="SUPFAM" id="SSF68923">
    <property type="entry name" value="PEP carboxykinase N-terminal domain"/>
    <property type="match status" value="1"/>
</dbReference>
<feature type="domain" description="Phosphoenolpyruvate carboxykinase GTP-utilising N-terminal" evidence="11">
    <location>
        <begin position="33"/>
        <end position="253"/>
    </location>
</feature>
<feature type="binding site" evidence="9">
    <location>
        <begin position="527"/>
        <end position="530"/>
    </location>
    <ligand>
        <name>GTP</name>
        <dbReference type="ChEBI" id="CHEBI:37565"/>
    </ligand>
</feature>
<feature type="binding site" evidence="9">
    <location>
        <position position="283"/>
    </location>
    <ligand>
        <name>substrate</name>
    </ligand>
</feature>
<comment type="cofactor">
    <cofactor evidence="9">
        <name>Mn(2+)</name>
        <dbReference type="ChEBI" id="CHEBI:29035"/>
    </cofactor>
    <text evidence="9">Binds 1 Mn(2+) ion per subunit.</text>
</comment>
<feature type="binding site" evidence="9">
    <location>
        <position position="241"/>
    </location>
    <ligand>
        <name>Mn(2+)</name>
        <dbReference type="ChEBI" id="CHEBI:29035"/>
    </ligand>
</feature>
<dbReference type="EMBL" id="JABVEC010000024">
    <property type="protein sequence ID" value="MBC6469127.1"/>
    <property type="molecule type" value="Genomic_DNA"/>
</dbReference>
<evidence type="ECO:0000313" key="13">
    <source>
        <dbReference type="Proteomes" id="UP000805614"/>
    </source>
</evidence>
<dbReference type="PANTHER" id="PTHR11561">
    <property type="entry name" value="PHOSPHOENOLPYRUVATE CARBOXYKINASE"/>
    <property type="match status" value="1"/>
</dbReference>
<reference evidence="12 13" key="1">
    <citation type="submission" date="2020-06" db="EMBL/GenBank/DDBJ databases">
        <title>Actinomadura xiongansis sp. nov., isolated from soil of Baiyangdian.</title>
        <authorList>
            <person name="Zhang X."/>
        </authorList>
    </citation>
    <scope>NUCLEOTIDE SEQUENCE [LARGE SCALE GENOMIC DNA]</scope>
    <source>
        <strain evidence="12 13">HBUM206468</strain>
    </source>
</reference>
<comment type="pathway">
    <text evidence="9">Carbohydrate biosynthesis; gluconeogenesis.</text>
</comment>
<feature type="binding site" evidence="9">
    <location>
        <begin position="232"/>
        <end position="234"/>
    </location>
    <ligand>
        <name>substrate</name>
    </ligand>
</feature>
<dbReference type="InterPro" id="IPR035078">
    <property type="entry name" value="PEP_carboxykinase_GTP_N"/>
</dbReference>
<dbReference type="CDD" id="cd00819">
    <property type="entry name" value="PEPCK_GTP"/>
    <property type="match status" value="1"/>
</dbReference>
<keyword evidence="6 9" id="KW-0342">GTP-binding</keyword>
<accession>A0ABR7LWB1</accession>
<feature type="binding site" evidence="9">
    <location>
        <begin position="284"/>
        <end position="289"/>
    </location>
    <ligand>
        <name>GTP</name>
        <dbReference type="ChEBI" id="CHEBI:37565"/>
    </ligand>
</feature>
<evidence type="ECO:0000259" key="11">
    <source>
        <dbReference type="Pfam" id="PF17297"/>
    </source>
</evidence>
<dbReference type="EC" id="4.1.1.32" evidence="9"/>
<organism evidence="12 13">
    <name type="scientific">Actinomadura alba</name>
    <dbReference type="NCBI Taxonomy" id="406431"/>
    <lineage>
        <taxon>Bacteria</taxon>
        <taxon>Bacillati</taxon>
        <taxon>Actinomycetota</taxon>
        <taxon>Actinomycetes</taxon>
        <taxon>Streptosporangiales</taxon>
        <taxon>Thermomonosporaceae</taxon>
        <taxon>Actinomadura</taxon>
    </lineage>
</organism>
<feature type="active site" evidence="9">
    <location>
        <position position="285"/>
    </location>
</feature>
<dbReference type="Gene3D" id="2.170.8.10">
    <property type="entry name" value="Phosphoenolpyruvate Carboxykinase, domain 2"/>
    <property type="match status" value="1"/>
</dbReference>
<dbReference type="Pfam" id="PF17297">
    <property type="entry name" value="PEPCK_N"/>
    <property type="match status" value="1"/>
</dbReference>
<dbReference type="Gene3D" id="3.90.228.20">
    <property type="match status" value="1"/>
</dbReference>
<dbReference type="GO" id="GO:0004613">
    <property type="term" value="F:phosphoenolpyruvate carboxykinase (GTP) activity"/>
    <property type="evidence" value="ECO:0007669"/>
    <property type="project" value="UniProtKB-EC"/>
</dbReference>
<dbReference type="InterPro" id="IPR018091">
    <property type="entry name" value="PEP_carboxykin_GTP_CS"/>
</dbReference>
<proteinExistence type="inferred from homology"/>
<dbReference type="SUPFAM" id="SSF53795">
    <property type="entry name" value="PEP carboxykinase-like"/>
    <property type="match status" value="1"/>
</dbReference>
<dbReference type="PIRSF" id="PIRSF001348">
    <property type="entry name" value="PEP_carboxykinase_GTP"/>
    <property type="match status" value="1"/>
</dbReference>
<comment type="catalytic activity">
    <reaction evidence="9">
        <text>oxaloacetate + GTP = phosphoenolpyruvate + GDP + CO2</text>
        <dbReference type="Rhea" id="RHEA:10388"/>
        <dbReference type="ChEBI" id="CHEBI:16452"/>
        <dbReference type="ChEBI" id="CHEBI:16526"/>
        <dbReference type="ChEBI" id="CHEBI:37565"/>
        <dbReference type="ChEBI" id="CHEBI:58189"/>
        <dbReference type="ChEBI" id="CHEBI:58702"/>
        <dbReference type="EC" id="4.1.1.32"/>
    </reaction>
</comment>
<dbReference type="PANTHER" id="PTHR11561:SF0">
    <property type="entry name" value="PHOSPHOENOLPYRUVATE CARBOXYKINASE [GTP]-RELATED"/>
    <property type="match status" value="1"/>
</dbReference>
<evidence type="ECO:0000256" key="2">
    <source>
        <dbReference type="ARBA" id="ARBA00022432"/>
    </source>
</evidence>
<evidence type="ECO:0000256" key="9">
    <source>
        <dbReference type="HAMAP-Rule" id="MF_00452"/>
    </source>
</evidence>
<keyword evidence="8 9" id="KW-0456">Lyase</keyword>